<evidence type="ECO:0000313" key="2">
    <source>
        <dbReference type="Proteomes" id="UP000504714"/>
    </source>
</evidence>
<name>A0A6L2ZQM4_9ENTR</name>
<organism evidence="1 2">
    <name type="scientific">Candidatus Regiella insecticola</name>
    <dbReference type="NCBI Taxonomy" id="138073"/>
    <lineage>
        <taxon>Bacteria</taxon>
        <taxon>Pseudomonadati</taxon>
        <taxon>Pseudomonadota</taxon>
        <taxon>Gammaproteobacteria</taxon>
        <taxon>Enterobacterales</taxon>
        <taxon>Enterobacteriaceae</taxon>
        <taxon>aphid secondary symbionts</taxon>
        <taxon>Candidatus Regiella</taxon>
    </lineage>
</organism>
<evidence type="ECO:0000313" key="1">
    <source>
        <dbReference type="EMBL" id="GFN46740.1"/>
    </source>
</evidence>
<dbReference type="Proteomes" id="UP000504714">
    <property type="component" value="Unassembled WGS sequence"/>
</dbReference>
<accession>A0A6L2ZQM4</accession>
<dbReference type="RefSeq" id="WP_176488340.1">
    <property type="nucleotide sequence ID" value="NZ_BLXO01000005.1"/>
</dbReference>
<reference evidence="1 2" key="1">
    <citation type="submission" date="2020-06" db="EMBL/GenBank/DDBJ databases">
        <title>The genome sequence of Candidatus Regiella insecticola strain Tut.</title>
        <authorList>
            <person name="Nikoh N."/>
            <person name="Tsuchida T."/>
            <person name="Koga R."/>
            <person name="Oshima K."/>
            <person name="Hattori M."/>
            <person name="Fukatsu T."/>
        </authorList>
    </citation>
    <scope>NUCLEOTIDE SEQUENCE [LARGE SCALE GENOMIC DNA]</scope>
    <source>
        <strain evidence="1 2">Tut</strain>
    </source>
</reference>
<sequence length="256" mass="29013">MLKQALGLLSKKYICPEIISIPLKNNQHGWYHPQSHHLFIPPYNESTAQYLGFSEKDQAAYFTTHRPGFLLKMSSSSDDSFIDNHNAVYQRLDELLILKYHQAKTADQQNTIDAFYALNIDGISRLLIIGSREQKNHQHFTVNIAALNYAVLQIAHRGTGFLHCHLPQQPAAMGDTITRKGQHLLLFITHQMLIINDVFDPRKNTAHSRLKFIFTHGSITAAELASYYNTCNNNIHNNNANDEGAVIPMPNLLPLT</sequence>
<gene>
    <name evidence="1" type="ORF">RINTU1_24730</name>
</gene>
<proteinExistence type="predicted"/>
<dbReference type="AlphaFoldDB" id="A0A6L2ZQM4"/>
<comment type="caution">
    <text evidence="1">The sequence shown here is derived from an EMBL/GenBank/DDBJ whole genome shotgun (WGS) entry which is preliminary data.</text>
</comment>
<protein>
    <submittedName>
        <fullName evidence="1">Ypothetical protein</fullName>
    </submittedName>
</protein>
<dbReference type="EMBL" id="BLXO01000005">
    <property type="protein sequence ID" value="GFN46740.1"/>
    <property type="molecule type" value="Genomic_DNA"/>
</dbReference>